<dbReference type="Gene3D" id="3.10.200.10">
    <property type="entry name" value="Alpha carbonic anhydrase"/>
    <property type="match status" value="1"/>
</dbReference>
<keyword evidence="3 7" id="KW-0479">Metal-binding</keyword>
<dbReference type="SMART" id="SM01057">
    <property type="entry name" value="Carb_anhydrase"/>
    <property type="match status" value="1"/>
</dbReference>
<dbReference type="PANTHER" id="PTHR18952">
    <property type="entry name" value="CARBONIC ANHYDRASE"/>
    <property type="match status" value="1"/>
</dbReference>
<comment type="similarity">
    <text evidence="1 7">Belongs to the alpha-carbonic anhydrase family.</text>
</comment>
<dbReference type="GO" id="GO:0004089">
    <property type="term" value="F:carbonate dehydratase activity"/>
    <property type="evidence" value="ECO:0007669"/>
    <property type="project" value="UniProtKB-UniRule"/>
</dbReference>
<comment type="cofactor">
    <cofactor evidence="7">
        <name>Zn(2+)</name>
        <dbReference type="ChEBI" id="CHEBI:29105"/>
    </cofactor>
</comment>
<evidence type="ECO:0000256" key="4">
    <source>
        <dbReference type="ARBA" id="ARBA00022833"/>
    </source>
</evidence>
<feature type="signal peptide" evidence="7">
    <location>
        <begin position="1"/>
        <end position="20"/>
    </location>
</feature>
<feature type="domain" description="Alpha-carbonic anhydrase" evidence="9">
    <location>
        <begin position="26"/>
        <end position="241"/>
    </location>
</feature>
<proteinExistence type="inferred from homology"/>
<dbReference type="InterPro" id="IPR018338">
    <property type="entry name" value="Carbonic_anhydrase_a-class_CS"/>
</dbReference>
<dbReference type="EC" id="4.2.1.1" evidence="2 7"/>
<keyword evidence="8" id="KW-1133">Transmembrane helix</keyword>
<evidence type="ECO:0000256" key="8">
    <source>
        <dbReference type="SAM" id="Phobius"/>
    </source>
</evidence>
<dbReference type="SUPFAM" id="SSF51069">
    <property type="entry name" value="Carbonic anhydrase"/>
    <property type="match status" value="1"/>
</dbReference>
<dbReference type="FunFam" id="3.10.200.10:FF:000003">
    <property type="entry name" value="Carbonic anhydrase 12"/>
    <property type="match status" value="1"/>
</dbReference>
<dbReference type="Proteomes" id="UP000261620">
    <property type="component" value="Unplaced"/>
</dbReference>
<dbReference type="Ensembl" id="ENSMMOT00000003827.1">
    <property type="protein sequence ID" value="ENSMMOP00000003757.1"/>
    <property type="gene ID" value="ENSMMOG00000003012.1"/>
</dbReference>
<organism evidence="10 11">
    <name type="scientific">Mola mola</name>
    <name type="common">Ocean sunfish</name>
    <name type="synonym">Tetraodon mola</name>
    <dbReference type="NCBI Taxonomy" id="94237"/>
    <lineage>
        <taxon>Eukaryota</taxon>
        <taxon>Metazoa</taxon>
        <taxon>Chordata</taxon>
        <taxon>Craniata</taxon>
        <taxon>Vertebrata</taxon>
        <taxon>Euteleostomi</taxon>
        <taxon>Actinopterygii</taxon>
        <taxon>Neopterygii</taxon>
        <taxon>Teleostei</taxon>
        <taxon>Neoteleostei</taxon>
        <taxon>Acanthomorphata</taxon>
        <taxon>Eupercaria</taxon>
        <taxon>Tetraodontiformes</taxon>
        <taxon>Molidae</taxon>
        <taxon>Mola</taxon>
    </lineage>
</organism>
<dbReference type="GO" id="GO:0008270">
    <property type="term" value="F:zinc ion binding"/>
    <property type="evidence" value="ECO:0007669"/>
    <property type="project" value="UniProtKB-UniRule"/>
</dbReference>
<feature type="chain" id="PRO_5025097617" description="Carbonic anhydrase" evidence="7">
    <location>
        <begin position="21"/>
        <end position="241"/>
    </location>
</feature>
<dbReference type="OMA" id="LHPDMHI"/>
<keyword evidence="7" id="KW-0732">Signal</keyword>
<accession>A0A3Q3VXM3</accession>
<evidence type="ECO:0000313" key="11">
    <source>
        <dbReference type="Proteomes" id="UP000261620"/>
    </source>
</evidence>
<keyword evidence="6 7" id="KW-0456">Lyase</keyword>
<dbReference type="InterPro" id="IPR001148">
    <property type="entry name" value="CA_dom"/>
</dbReference>
<evidence type="ECO:0000256" key="2">
    <source>
        <dbReference type="ARBA" id="ARBA00012925"/>
    </source>
</evidence>
<reference evidence="10" key="2">
    <citation type="submission" date="2025-09" db="UniProtKB">
        <authorList>
            <consortium name="Ensembl"/>
        </authorList>
    </citation>
    <scope>IDENTIFICATION</scope>
</reference>
<evidence type="ECO:0000256" key="5">
    <source>
        <dbReference type="ARBA" id="ARBA00023180"/>
    </source>
</evidence>
<evidence type="ECO:0000256" key="6">
    <source>
        <dbReference type="ARBA" id="ARBA00023239"/>
    </source>
</evidence>
<evidence type="ECO:0000256" key="3">
    <source>
        <dbReference type="ARBA" id="ARBA00022723"/>
    </source>
</evidence>
<keyword evidence="8" id="KW-0472">Membrane</keyword>
<reference evidence="10" key="1">
    <citation type="submission" date="2025-08" db="UniProtKB">
        <authorList>
            <consortium name="Ensembl"/>
        </authorList>
    </citation>
    <scope>IDENTIFICATION</scope>
</reference>
<dbReference type="GO" id="GO:0005886">
    <property type="term" value="C:plasma membrane"/>
    <property type="evidence" value="ECO:0007669"/>
    <property type="project" value="TreeGrafter"/>
</dbReference>
<dbReference type="Pfam" id="PF00194">
    <property type="entry name" value="Carb_anhydrase"/>
    <property type="match status" value="1"/>
</dbReference>
<keyword evidence="8" id="KW-0812">Transmembrane</keyword>
<evidence type="ECO:0000256" key="7">
    <source>
        <dbReference type="RuleBase" id="RU367011"/>
    </source>
</evidence>
<dbReference type="AlphaFoldDB" id="A0A3Q3VXM3"/>
<comment type="function">
    <text evidence="7">Reversible hydration of carbon dioxide.</text>
</comment>
<keyword evidence="5" id="KW-0325">Glycoprotein</keyword>
<feature type="transmembrane region" description="Helical" evidence="8">
    <location>
        <begin position="165"/>
        <end position="186"/>
    </location>
</feature>
<evidence type="ECO:0000259" key="9">
    <source>
        <dbReference type="PROSITE" id="PS51144"/>
    </source>
</evidence>
<keyword evidence="11" id="KW-1185">Reference proteome</keyword>
<dbReference type="InterPro" id="IPR023561">
    <property type="entry name" value="Carbonic_anhydrase_a-class"/>
</dbReference>
<dbReference type="STRING" id="94237.ENSMMOP00000003757"/>
<evidence type="ECO:0000256" key="1">
    <source>
        <dbReference type="ARBA" id="ARBA00010718"/>
    </source>
</evidence>
<dbReference type="PROSITE" id="PS00162">
    <property type="entry name" value="ALPHA_CA_1"/>
    <property type="match status" value="1"/>
</dbReference>
<dbReference type="InterPro" id="IPR036398">
    <property type="entry name" value="CA_dom_sf"/>
</dbReference>
<dbReference type="PROSITE" id="PS51144">
    <property type="entry name" value="ALPHA_CA_2"/>
    <property type="match status" value="1"/>
</dbReference>
<dbReference type="PANTHER" id="PTHR18952:SF19">
    <property type="entry name" value="CARBONIC ANHYDRASE 12"/>
    <property type="match status" value="1"/>
</dbReference>
<keyword evidence="4 7" id="KW-0862">Zinc</keyword>
<sequence>QTHSWTEFLIFFFFLFKSECEYVCVNNYTDATAGPEGQDHWEDHYPYCGGAFQSPINIQSELLRFDPTLRPVEVQNYNVLPNEQLTLGNNGHSAQLSLPSTMYMSGLPHRYTAAQLHFHWGSPSRPAGSEHMVNGKQYAAEIHMVHFNSDKYSSMSMAVDKSDGLAVLGVLIEVSAVSLLFLFQLADQKVQVPGFNIRTLLPAQLDEYYRYDGSLTTPPCYPSVLWTVFRNPVTMSHKQVL</sequence>
<comment type="catalytic activity">
    <reaction evidence="7">
        <text>hydrogencarbonate + H(+) = CO2 + H2O</text>
        <dbReference type="Rhea" id="RHEA:10748"/>
        <dbReference type="ChEBI" id="CHEBI:15377"/>
        <dbReference type="ChEBI" id="CHEBI:15378"/>
        <dbReference type="ChEBI" id="CHEBI:16526"/>
        <dbReference type="ChEBI" id="CHEBI:17544"/>
        <dbReference type="EC" id="4.2.1.1"/>
    </reaction>
</comment>
<evidence type="ECO:0000313" key="10">
    <source>
        <dbReference type="Ensembl" id="ENSMMOP00000003757.1"/>
    </source>
</evidence>
<name>A0A3Q3VXM3_MOLML</name>
<protein>
    <recommendedName>
        <fullName evidence="2 7">Carbonic anhydrase</fullName>
        <ecNumber evidence="2 7">4.2.1.1</ecNumber>
    </recommendedName>
</protein>